<dbReference type="InterPro" id="IPR011765">
    <property type="entry name" value="Pept_M16_N"/>
</dbReference>
<comment type="subcellular location">
    <subcellularLocation>
        <location evidence="2">Mitochondrion</location>
    </subcellularLocation>
</comment>
<comment type="cofactor">
    <cofactor evidence="1">
        <name>Zn(2+)</name>
        <dbReference type="ChEBI" id="CHEBI:29105"/>
    </cofactor>
</comment>
<evidence type="ECO:0000256" key="1">
    <source>
        <dbReference type="ARBA" id="ARBA00001947"/>
    </source>
</evidence>
<proteinExistence type="predicted"/>
<reference evidence="11" key="1">
    <citation type="submission" date="2016-07" db="EMBL/GenBank/DDBJ databases">
        <authorList>
            <person name="Bretaudeau A."/>
        </authorList>
    </citation>
    <scope>NUCLEOTIDE SEQUENCE</scope>
    <source>
        <strain evidence="11">Rice</strain>
        <tissue evidence="11">Whole body</tissue>
    </source>
</reference>
<dbReference type="Pfam" id="PF05193">
    <property type="entry name" value="Peptidase_M16_C"/>
    <property type="match status" value="1"/>
</dbReference>
<evidence type="ECO:0000256" key="3">
    <source>
        <dbReference type="ARBA" id="ARBA00022670"/>
    </source>
</evidence>
<evidence type="ECO:0000259" key="9">
    <source>
        <dbReference type="Pfam" id="PF00675"/>
    </source>
</evidence>
<keyword evidence="5" id="KW-0378">Hydrolase</keyword>
<dbReference type="FunFam" id="3.30.830.10:FF:000008">
    <property type="entry name" value="Mitochondrial-processing peptidase subunit beta"/>
    <property type="match status" value="1"/>
</dbReference>
<dbReference type="PANTHER" id="PTHR11851">
    <property type="entry name" value="METALLOPROTEASE"/>
    <property type="match status" value="1"/>
</dbReference>
<keyword evidence="7" id="KW-0482">Metalloprotease</keyword>
<dbReference type="EMBL" id="ODYU01006579">
    <property type="protein sequence ID" value="SOQ48544.1"/>
    <property type="molecule type" value="Genomic_DNA"/>
</dbReference>
<evidence type="ECO:0000259" key="10">
    <source>
        <dbReference type="Pfam" id="PF05193"/>
    </source>
</evidence>
<feature type="domain" description="Peptidase M16 C-terminal" evidence="10">
    <location>
        <begin position="216"/>
        <end position="393"/>
    </location>
</feature>
<evidence type="ECO:0000256" key="4">
    <source>
        <dbReference type="ARBA" id="ARBA00022723"/>
    </source>
</evidence>
<dbReference type="GO" id="GO:0005739">
    <property type="term" value="C:mitochondrion"/>
    <property type="evidence" value="ECO:0007669"/>
    <property type="project" value="UniProtKB-SubCell"/>
</dbReference>
<dbReference type="InterPro" id="IPR007863">
    <property type="entry name" value="Peptidase_M16_C"/>
</dbReference>
<keyword evidence="6" id="KW-0862">Zinc</keyword>
<feature type="domain" description="Peptidase M16 N-terminal" evidence="9">
    <location>
        <begin position="64"/>
        <end position="208"/>
    </location>
</feature>
<dbReference type="InterPro" id="IPR011249">
    <property type="entry name" value="Metalloenz_LuxS/M16"/>
</dbReference>
<evidence type="ECO:0000256" key="2">
    <source>
        <dbReference type="ARBA" id="ARBA00004173"/>
    </source>
</evidence>
<gene>
    <name evidence="11" type="ORF">SFRICE_032496</name>
</gene>
<dbReference type="SUPFAM" id="SSF63411">
    <property type="entry name" value="LuxS/MPP-like metallohydrolase"/>
    <property type="match status" value="2"/>
</dbReference>
<evidence type="ECO:0000256" key="5">
    <source>
        <dbReference type="ARBA" id="ARBA00022801"/>
    </source>
</evidence>
<dbReference type="GO" id="GO:0046872">
    <property type="term" value="F:metal ion binding"/>
    <property type="evidence" value="ECO:0007669"/>
    <property type="project" value="UniProtKB-KW"/>
</dbReference>
<dbReference type="GO" id="GO:0004222">
    <property type="term" value="F:metalloendopeptidase activity"/>
    <property type="evidence" value="ECO:0007669"/>
    <property type="project" value="TreeGrafter"/>
</dbReference>
<accession>A0A2H1W7T9</accession>
<name>A0A2H1W7T9_SPOFR</name>
<keyword evidence="3" id="KW-0645">Protease</keyword>
<keyword evidence="8" id="KW-0496">Mitochondrion</keyword>
<dbReference type="PANTHER" id="PTHR11851:SF149">
    <property type="entry name" value="GH01077P"/>
    <property type="match status" value="1"/>
</dbReference>
<evidence type="ECO:0000256" key="6">
    <source>
        <dbReference type="ARBA" id="ARBA00022833"/>
    </source>
</evidence>
<dbReference type="Pfam" id="PF00675">
    <property type="entry name" value="Peptidase_M16"/>
    <property type="match status" value="1"/>
</dbReference>
<evidence type="ECO:0000256" key="7">
    <source>
        <dbReference type="ARBA" id="ARBA00023049"/>
    </source>
</evidence>
<dbReference type="GO" id="GO:0006627">
    <property type="term" value="P:protein processing involved in protein targeting to mitochondrion"/>
    <property type="evidence" value="ECO:0007669"/>
    <property type="project" value="TreeGrafter"/>
</dbReference>
<evidence type="ECO:0000313" key="11">
    <source>
        <dbReference type="EMBL" id="SOQ48544.1"/>
    </source>
</evidence>
<evidence type="ECO:0000256" key="8">
    <source>
        <dbReference type="ARBA" id="ARBA00023128"/>
    </source>
</evidence>
<keyword evidence="4" id="KW-0479">Metal-binding</keyword>
<dbReference type="AlphaFoldDB" id="A0A2H1W7T9"/>
<organism evidence="11">
    <name type="scientific">Spodoptera frugiperda</name>
    <name type="common">Fall armyworm</name>
    <dbReference type="NCBI Taxonomy" id="7108"/>
    <lineage>
        <taxon>Eukaryota</taxon>
        <taxon>Metazoa</taxon>
        <taxon>Ecdysozoa</taxon>
        <taxon>Arthropoda</taxon>
        <taxon>Hexapoda</taxon>
        <taxon>Insecta</taxon>
        <taxon>Pterygota</taxon>
        <taxon>Neoptera</taxon>
        <taxon>Endopterygota</taxon>
        <taxon>Lepidoptera</taxon>
        <taxon>Glossata</taxon>
        <taxon>Ditrysia</taxon>
        <taxon>Noctuoidea</taxon>
        <taxon>Noctuidae</taxon>
        <taxon>Amphipyrinae</taxon>
        <taxon>Spodoptera</taxon>
    </lineage>
</organism>
<sequence>MQMWFCRQFDCSVKSMLKFNKVLNKVWIPVKSRRYTTYPISFTYHLQNLPATQYTKLSNGVTIATEERESCNACVGLFMDAGSRYESNTENGVAHFFEHLAFKGTHSRCKSDLATQMACLGAKYKCFTTREMVAYYVECLSADTLVATEILIDCIFNNSFDKAEIEQEKQIVYLEMIDHDNDPHKVVFDYLHASAFQGTPLAQTVMGPSSNLYNFTDTTICRYLSKCFDPGRTVLAAVGGIKHEQLVELAKSYLCKLEPLNFEDMDTYRYTGSDVRFRDDSMPTAHVVIAVEGPSFSDDDRVVMEVARFIMGGWDRSQPGGLNHPARLARTITRGNLCDSYQAFNLNYKDCGLFGVHFVADTMYQDDIMMSIQEEFMYLSMCVTKTEVDRAKNFLKAKILSETESSLGACMDIGRCTLYYGCRPSLPQKMDAVDSVTMDQVRRACYQYLFNQCPVVAAVGPTEGLFEYPRIRSYMYWSRV</sequence>
<dbReference type="Gene3D" id="3.30.830.10">
    <property type="entry name" value="Metalloenzyme, LuxS/M16 peptidase-like"/>
    <property type="match status" value="2"/>
</dbReference>
<protein>
    <submittedName>
        <fullName evidence="11">SFRICE_032496</fullName>
    </submittedName>
</protein>
<dbReference type="InterPro" id="IPR050361">
    <property type="entry name" value="MPP/UQCRC_Complex"/>
</dbReference>